<dbReference type="CDD" id="cd07018">
    <property type="entry name" value="S49_SppA_67K_type"/>
    <property type="match status" value="1"/>
</dbReference>
<dbReference type="GO" id="GO:0008236">
    <property type="term" value="F:serine-type peptidase activity"/>
    <property type="evidence" value="ECO:0007669"/>
    <property type="project" value="UniProtKB-KW"/>
</dbReference>
<proteinExistence type="inferred from homology"/>
<organism evidence="6 7">
    <name type="scientific">Daphnia sinensis</name>
    <dbReference type="NCBI Taxonomy" id="1820382"/>
    <lineage>
        <taxon>Eukaryota</taxon>
        <taxon>Metazoa</taxon>
        <taxon>Ecdysozoa</taxon>
        <taxon>Arthropoda</taxon>
        <taxon>Crustacea</taxon>
        <taxon>Branchiopoda</taxon>
        <taxon>Diplostraca</taxon>
        <taxon>Cladocera</taxon>
        <taxon>Anomopoda</taxon>
        <taxon>Daphniidae</taxon>
        <taxon>Daphnia</taxon>
        <taxon>Daphnia similis group</taxon>
    </lineage>
</organism>
<dbReference type="Gene3D" id="3.90.226.10">
    <property type="entry name" value="2-enoyl-CoA Hydratase, Chain A, domain 1"/>
    <property type="match status" value="3"/>
</dbReference>
<evidence type="ECO:0000256" key="3">
    <source>
        <dbReference type="ARBA" id="ARBA00022801"/>
    </source>
</evidence>
<dbReference type="InterPro" id="IPR002142">
    <property type="entry name" value="Peptidase_S49"/>
</dbReference>
<feature type="domain" description="Peptidase S49" evidence="5">
    <location>
        <begin position="252"/>
        <end position="306"/>
    </location>
</feature>
<evidence type="ECO:0000256" key="1">
    <source>
        <dbReference type="ARBA" id="ARBA00008683"/>
    </source>
</evidence>
<evidence type="ECO:0000256" key="4">
    <source>
        <dbReference type="ARBA" id="ARBA00022825"/>
    </source>
</evidence>
<dbReference type="PANTHER" id="PTHR33209">
    <property type="entry name" value="PROTEASE 4"/>
    <property type="match status" value="1"/>
</dbReference>
<comment type="caution">
    <text evidence="6">The sequence shown here is derived from an EMBL/GenBank/DDBJ whole genome shotgun (WGS) entry which is preliminary data.</text>
</comment>
<dbReference type="EMBL" id="WJBH02000236">
    <property type="protein sequence ID" value="KAI9549858.1"/>
    <property type="molecule type" value="Genomic_DNA"/>
</dbReference>
<reference evidence="6" key="1">
    <citation type="submission" date="2022-05" db="EMBL/GenBank/DDBJ databases">
        <title>A multi-omics perspective on studying reproductive biology in Daphnia sinensis.</title>
        <authorList>
            <person name="Jia J."/>
        </authorList>
    </citation>
    <scope>NUCLEOTIDE SEQUENCE</scope>
    <source>
        <strain evidence="6">WSL</strain>
    </source>
</reference>
<keyword evidence="2 6" id="KW-0645">Protease</keyword>
<keyword evidence="4" id="KW-0720">Serine protease</keyword>
<evidence type="ECO:0000259" key="5">
    <source>
        <dbReference type="Pfam" id="PF01343"/>
    </source>
</evidence>
<dbReference type="InterPro" id="IPR047272">
    <property type="entry name" value="S49_SppA_C"/>
</dbReference>
<comment type="similarity">
    <text evidence="1">Belongs to the peptidase S49 family.</text>
</comment>
<evidence type="ECO:0000256" key="2">
    <source>
        <dbReference type="ARBA" id="ARBA00022670"/>
    </source>
</evidence>
<dbReference type="GO" id="GO:0006508">
    <property type="term" value="P:proteolysis"/>
    <property type="evidence" value="ECO:0007669"/>
    <property type="project" value="UniProtKB-KW"/>
</dbReference>
<accession>A0AAD5L2Q4</accession>
<dbReference type="InterPro" id="IPR029045">
    <property type="entry name" value="ClpP/crotonase-like_dom_sf"/>
</dbReference>
<dbReference type="Proteomes" id="UP000820818">
    <property type="component" value="Unassembled WGS sequence"/>
</dbReference>
<keyword evidence="3" id="KW-0378">Hydrolase</keyword>
<dbReference type="SUPFAM" id="SSF52096">
    <property type="entry name" value="ClpP/crotonase"/>
    <property type="match status" value="2"/>
</dbReference>
<sequence>MSGFATTSAIRNALVDFKKSGKFIYAYADSYSQSAYFLASVADSIMVNPNGDIDFKGFAVEIPFMKGLFDKLDIKWQIYYAGQFKSATEPFRLDKMSIYDYMLEQISKSRNIPISELAEIANGLKVRNAHDAVSHKLAHTEGYYDQMLDMLRNKMGLKPKDKIHSIELNDYVQSYTQPSGSSKNKVAVVFAEGDITDGEQDQEGTIQGSRYAKIIRKLRQDDNVKAIVLRVNSGGGSSFASDVIWRELDLARRQGKVVISSFGDYAASGGYYIAMASDAIYAEPTTLTGSIGVFGMIPNVEGTLKK</sequence>
<gene>
    <name evidence="6" type="ORF">GHT06_007217</name>
</gene>
<protein>
    <submittedName>
        <fullName evidence="6">Protease 4-like</fullName>
    </submittedName>
</protein>
<evidence type="ECO:0000313" key="7">
    <source>
        <dbReference type="Proteomes" id="UP000820818"/>
    </source>
</evidence>
<dbReference type="PANTHER" id="PTHR33209:SF1">
    <property type="entry name" value="PEPTIDASE S49 DOMAIN-CONTAINING PROTEIN"/>
    <property type="match status" value="1"/>
</dbReference>
<dbReference type="CDD" id="cd07023">
    <property type="entry name" value="S49_Sppa_N_C"/>
    <property type="match status" value="1"/>
</dbReference>
<evidence type="ECO:0000313" key="6">
    <source>
        <dbReference type="EMBL" id="KAI9549858.1"/>
    </source>
</evidence>
<dbReference type="InterPro" id="IPR047217">
    <property type="entry name" value="S49_SppA_67K_type_N"/>
</dbReference>
<keyword evidence="7" id="KW-1185">Reference proteome</keyword>
<dbReference type="AlphaFoldDB" id="A0AAD5L2Q4"/>
<name>A0AAD5L2Q4_9CRUS</name>
<dbReference type="Pfam" id="PF01343">
    <property type="entry name" value="Peptidase_S49"/>
    <property type="match status" value="2"/>
</dbReference>
<feature type="domain" description="Peptidase S49" evidence="5">
    <location>
        <begin position="17"/>
        <end position="157"/>
    </location>
</feature>